<dbReference type="Proteomes" id="UP000481861">
    <property type="component" value="Unassembled WGS sequence"/>
</dbReference>
<keyword evidence="5" id="KW-1185">Reference proteome</keyword>
<evidence type="ECO:0000256" key="1">
    <source>
        <dbReference type="ARBA" id="ARBA00005445"/>
    </source>
</evidence>
<dbReference type="Pfam" id="PF11999">
    <property type="entry name" value="Ice_binding"/>
    <property type="match status" value="1"/>
</dbReference>
<protein>
    <recommendedName>
        <fullName evidence="6">Ice-binding protein</fullName>
    </recommendedName>
</protein>
<comment type="caution">
    <text evidence="4">The sequence shown here is derived from an EMBL/GenBank/DDBJ whole genome shotgun (WGS) entry which is preliminary data.</text>
</comment>
<sequence>MEKRALPVLLGLAKSFGALSGTTLTSTGATAITGVGGVGNGGVWPGTAVSGFPPGTASGVLAPGTVLAQDGEAGCLTAYNNALSITATAALPSADLAGITLLPGVYTFPTSAVALSGTLTLDAGGDATKQFIFKITTTFTAAAASKVVLINNAQPCNVYFIVGSSASIGAAAELQGNMIAYTAIAVSNAASNQGTWCALNAAVTLINNSLVAQAGACPT</sequence>
<comment type="similarity">
    <text evidence="1">Belongs to the ice-binding protein family.</text>
</comment>
<evidence type="ECO:0000256" key="2">
    <source>
        <dbReference type="ARBA" id="ARBA00022729"/>
    </source>
</evidence>
<dbReference type="AlphaFoldDB" id="A0A7C8IEI4"/>
<dbReference type="InterPro" id="IPR021884">
    <property type="entry name" value="Ice-bd_prot"/>
</dbReference>
<reference evidence="4 5" key="1">
    <citation type="submission" date="2020-01" db="EMBL/GenBank/DDBJ databases">
        <authorList>
            <consortium name="DOE Joint Genome Institute"/>
            <person name="Haridas S."/>
            <person name="Albert R."/>
            <person name="Binder M."/>
            <person name="Bloem J."/>
            <person name="Labutti K."/>
            <person name="Salamov A."/>
            <person name="Andreopoulos B."/>
            <person name="Baker S.E."/>
            <person name="Barry K."/>
            <person name="Bills G."/>
            <person name="Bluhm B.H."/>
            <person name="Cannon C."/>
            <person name="Castanera R."/>
            <person name="Culley D.E."/>
            <person name="Daum C."/>
            <person name="Ezra D."/>
            <person name="Gonzalez J.B."/>
            <person name="Henrissat B."/>
            <person name="Kuo A."/>
            <person name="Liang C."/>
            <person name="Lipzen A."/>
            <person name="Lutzoni F."/>
            <person name="Magnuson J."/>
            <person name="Mondo S."/>
            <person name="Nolan M."/>
            <person name="Ohm R."/>
            <person name="Pangilinan J."/>
            <person name="Park H.-J.H."/>
            <person name="Ramirez L."/>
            <person name="Alfaro M."/>
            <person name="Sun H."/>
            <person name="Tritt A."/>
            <person name="Yoshinaga Y."/>
            <person name="Zwiers L.-H.L."/>
            <person name="Turgeon B.G."/>
            <person name="Goodwin S.B."/>
            <person name="Spatafora J.W."/>
            <person name="Crous P.W."/>
            <person name="Grigoriev I.V."/>
        </authorList>
    </citation>
    <scope>NUCLEOTIDE SEQUENCE [LARGE SCALE GENOMIC DNA]</scope>
    <source>
        <strain evidence="4 5">CBS 611.86</strain>
    </source>
</reference>
<proteinExistence type="inferred from homology"/>
<evidence type="ECO:0008006" key="6">
    <source>
        <dbReference type="Google" id="ProtNLM"/>
    </source>
</evidence>
<organism evidence="4 5">
    <name type="scientific">Massariosphaeria phaeospora</name>
    <dbReference type="NCBI Taxonomy" id="100035"/>
    <lineage>
        <taxon>Eukaryota</taxon>
        <taxon>Fungi</taxon>
        <taxon>Dikarya</taxon>
        <taxon>Ascomycota</taxon>
        <taxon>Pezizomycotina</taxon>
        <taxon>Dothideomycetes</taxon>
        <taxon>Pleosporomycetidae</taxon>
        <taxon>Pleosporales</taxon>
        <taxon>Pleosporales incertae sedis</taxon>
        <taxon>Massariosphaeria</taxon>
    </lineage>
</organism>
<evidence type="ECO:0000256" key="3">
    <source>
        <dbReference type="SAM" id="SignalP"/>
    </source>
</evidence>
<feature type="signal peptide" evidence="3">
    <location>
        <begin position="1"/>
        <end position="21"/>
    </location>
</feature>
<gene>
    <name evidence="4" type="ORF">BDV95DRAFT_487837</name>
</gene>
<evidence type="ECO:0000313" key="5">
    <source>
        <dbReference type="Proteomes" id="UP000481861"/>
    </source>
</evidence>
<dbReference type="EMBL" id="JAADJZ010000006">
    <property type="protein sequence ID" value="KAF2874293.1"/>
    <property type="molecule type" value="Genomic_DNA"/>
</dbReference>
<dbReference type="OrthoDB" id="10264374at2759"/>
<accession>A0A7C8IEI4</accession>
<feature type="chain" id="PRO_5028944895" description="Ice-binding protein" evidence="3">
    <location>
        <begin position="22"/>
        <end position="219"/>
    </location>
</feature>
<evidence type="ECO:0000313" key="4">
    <source>
        <dbReference type="EMBL" id="KAF2874293.1"/>
    </source>
</evidence>
<keyword evidence="2 3" id="KW-0732">Signal</keyword>
<name>A0A7C8IEI4_9PLEO</name>